<reference evidence="3" key="1">
    <citation type="submission" date="2018-11" db="EMBL/GenBank/DDBJ databases">
        <title>FDA dAtabase for Regulatory Grade micrObial Sequences (FDA-ARGOS): Supporting development and validation of Infectious Disease Dx tests.</title>
        <authorList>
            <person name="Goldberg B."/>
            <person name="Campos J."/>
            <person name="Tallon L."/>
            <person name="Sadzewicz L."/>
            <person name="Zhao X."/>
            <person name="Vavikolanu K."/>
            <person name="Mehta A."/>
            <person name="Aluvathingal J."/>
            <person name="Nadendla S."/>
            <person name="Geyer C."/>
            <person name="Nandy P."/>
            <person name="Yan Y."/>
            <person name="Sichtig H."/>
        </authorList>
    </citation>
    <scope>NUCLEOTIDE SEQUENCE [LARGE SCALE GENOMIC DNA]</scope>
    <source>
        <strain evidence="3">FDAARGOS_614</strain>
    </source>
</reference>
<feature type="signal peptide" evidence="1">
    <location>
        <begin position="1"/>
        <end position="18"/>
    </location>
</feature>
<proteinExistence type="predicted"/>
<name>A0A3G8H7C3_9BURK</name>
<protein>
    <recommendedName>
        <fullName evidence="4">DUF5666 domain-containing protein</fullName>
    </recommendedName>
</protein>
<accession>A0A3G8H7C3</accession>
<dbReference type="OrthoDB" id="8970664at2"/>
<sequence>MQRFALSGLIALTLAACAAATTPQGQTALVGEIRIKGNEPFPTVMLETPAHDSWELVGVPLADARALTGRQVTVHGTVIRAPGPGVWLPSMRVTGKPEVVR</sequence>
<evidence type="ECO:0000313" key="3">
    <source>
        <dbReference type="Proteomes" id="UP000270411"/>
    </source>
</evidence>
<evidence type="ECO:0000256" key="1">
    <source>
        <dbReference type="SAM" id="SignalP"/>
    </source>
</evidence>
<dbReference type="Proteomes" id="UP000270411">
    <property type="component" value="Chromosome 2"/>
</dbReference>
<dbReference type="EMBL" id="CP033970">
    <property type="protein sequence ID" value="AZG16278.1"/>
    <property type="molecule type" value="Genomic_DNA"/>
</dbReference>
<keyword evidence="1" id="KW-0732">Signal</keyword>
<dbReference type="PROSITE" id="PS51257">
    <property type="entry name" value="PROKAR_LIPOPROTEIN"/>
    <property type="match status" value="1"/>
</dbReference>
<dbReference type="KEGG" id="cpau:EHF44_23065"/>
<organism evidence="2 3">
    <name type="scientific">Cupriavidus pauculus</name>
    <dbReference type="NCBI Taxonomy" id="82633"/>
    <lineage>
        <taxon>Bacteria</taxon>
        <taxon>Pseudomonadati</taxon>
        <taxon>Pseudomonadota</taxon>
        <taxon>Betaproteobacteria</taxon>
        <taxon>Burkholderiales</taxon>
        <taxon>Burkholderiaceae</taxon>
        <taxon>Cupriavidus</taxon>
    </lineage>
</organism>
<evidence type="ECO:0000313" key="2">
    <source>
        <dbReference type="EMBL" id="AZG16278.1"/>
    </source>
</evidence>
<dbReference type="AlphaFoldDB" id="A0A3G8H7C3"/>
<gene>
    <name evidence="2" type="ORF">EHF44_23065</name>
</gene>
<feature type="chain" id="PRO_5017961751" description="DUF5666 domain-containing protein" evidence="1">
    <location>
        <begin position="19"/>
        <end position="101"/>
    </location>
</feature>
<evidence type="ECO:0008006" key="4">
    <source>
        <dbReference type="Google" id="ProtNLM"/>
    </source>
</evidence>
<dbReference type="RefSeq" id="WP_124686008.1">
    <property type="nucleotide sequence ID" value="NZ_CP033970.1"/>
</dbReference>